<organism evidence="2 3">
    <name type="scientific">Salegentibacter mishustinae</name>
    <dbReference type="NCBI Taxonomy" id="270918"/>
    <lineage>
        <taxon>Bacteria</taxon>
        <taxon>Pseudomonadati</taxon>
        <taxon>Bacteroidota</taxon>
        <taxon>Flavobacteriia</taxon>
        <taxon>Flavobacteriales</taxon>
        <taxon>Flavobacteriaceae</taxon>
        <taxon>Salegentibacter</taxon>
    </lineage>
</organism>
<evidence type="ECO:0008006" key="4">
    <source>
        <dbReference type="Google" id="ProtNLM"/>
    </source>
</evidence>
<protein>
    <recommendedName>
        <fullName evidence="4">YtkA-like domain-containing protein</fullName>
    </recommendedName>
</protein>
<dbReference type="OrthoDB" id="1065544at2"/>
<dbReference type="EMBL" id="LKTP01000001">
    <property type="protein sequence ID" value="KRG30522.1"/>
    <property type="molecule type" value="Genomic_DNA"/>
</dbReference>
<comment type="caution">
    <text evidence="2">The sequence shown here is derived from an EMBL/GenBank/DDBJ whole genome shotgun (WGS) entry which is preliminary data.</text>
</comment>
<keyword evidence="1" id="KW-0732">Signal</keyword>
<proteinExistence type="predicted"/>
<accession>A0A0Q9ZL98</accession>
<evidence type="ECO:0000313" key="3">
    <source>
        <dbReference type="Proteomes" id="UP000051643"/>
    </source>
</evidence>
<dbReference type="Proteomes" id="UP000051643">
    <property type="component" value="Unassembled WGS sequence"/>
</dbReference>
<dbReference type="RefSeq" id="WP_057480347.1">
    <property type="nucleotide sequence ID" value="NZ_BMWR01000002.1"/>
</dbReference>
<feature type="signal peptide" evidence="1">
    <location>
        <begin position="1"/>
        <end position="22"/>
    </location>
</feature>
<evidence type="ECO:0000313" key="2">
    <source>
        <dbReference type="EMBL" id="KRG30522.1"/>
    </source>
</evidence>
<sequence length="278" mass="31671">MKLLKYFSVFAVALLFSCSSDDDTPIQINETEDLIFVQEIQNETHTITLFTEDGSLKQGYNKIYFQIKDGDDFINNADVSWMPVMHMTAMSHSGPHSEINKKANAETLYEGYIIIQMAQNDSEYWELSFNYNVEGAEYVAKDIIEVTPTDKNWVSVFTGNDDTRYIAALIEPDSPKVAVNDITVAIHKMENMMSFPIVNDYQLKIDPRMPSMGNHSSPNNEDLLQSDSDNLYHGKLSLTMTGYWKINLQLIDESGEVLKGEEVTETNESSSIYFEIEF</sequence>
<dbReference type="PROSITE" id="PS51257">
    <property type="entry name" value="PROKAR_LIPOPROTEIN"/>
    <property type="match status" value="1"/>
</dbReference>
<reference evidence="2" key="1">
    <citation type="submission" date="2015-10" db="EMBL/GenBank/DDBJ databases">
        <title>Draft genome sequence of Salegentibacter mishustinae KCTC 12263.</title>
        <authorList>
            <person name="Lin W."/>
            <person name="Zheng Q."/>
        </authorList>
    </citation>
    <scope>NUCLEOTIDE SEQUENCE [LARGE SCALE GENOMIC DNA]</scope>
    <source>
        <strain evidence="2">KCTC 12263</strain>
    </source>
</reference>
<evidence type="ECO:0000256" key="1">
    <source>
        <dbReference type="SAM" id="SignalP"/>
    </source>
</evidence>
<keyword evidence="3" id="KW-1185">Reference proteome</keyword>
<name>A0A0Q9ZL98_9FLAO</name>
<feature type="chain" id="PRO_5006389614" description="YtkA-like domain-containing protein" evidence="1">
    <location>
        <begin position="23"/>
        <end position="278"/>
    </location>
</feature>
<dbReference type="AlphaFoldDB" id="A0A0Q9ZL98"/>
<dbReference type="STRING" id="270918.APR42_01255"/>
<gene>
    <name evidence="2" type="ORF">APR42_01255</name>
</gene>